<dbReference type="PANTHER" id="PTHR30465:SF0">
    <property type="entry name" value="OLIGOPEPTIDE TRANSPORT SYSTEM PERMEASE PROTEIN APPB"/>
    <property type="match status" value="1"/>
</dbReference>
<keyword evidence="4 7" id="KW-0812">Transmembrane</keyword>
<evidence type="ECO:0000313" key="9">
    <source>
        <dbReference type="EMBL" id="MCG5031287.1"/>
    </source>
</evidence>
<feature type="transmembrane region" description="Helical" evidence="7">
    <location>
        <begin position="185"/>
        <end position="204"/>
    </location>
</feature>
<dbReference type="PROSITE" id="PS50928">
    <property type="entry name" value="ABC_TM1"/>
    <property type="match status" value="1"/>
</dbReference>
<dbReference type="Pfam" id="PF00528">
    <property type="entry name" value="BPD_transp_1"/>
    <property type="match status" value="1"/>
</dbReference>
<keyword evidence="5 7" id="KW-1133">Transmembrane helix</keyword>
<dbReference type="CDD" id="cd06261">
    <property type="entry name" value="TM_PBP2"/>
    <property type="match status" value="1"/>
</dbReference>
<dbReference type="Gene3D" id="1.10.3720.10">
    <property type="entry name" value="MetI-like"/>
    <property type="match status" value="1"/>
</dbReference>
<comment type="similarity">
    <text evidence="7">Belongs to the binding-protein-dependent transport system permease family.</text>
</comment>
<keyword evidence="10" id="KW-1185">Reference proteome</keyword>
<dbReference type="EMBL" id="JAKNCT010000008">
    <property type="protein sequence ID" value="MCG5031287.1"/>
    <property type="molecule type" value="Genomic_DNA"/>
</dbReference>
<feature type="domain" description="ABC transmembrane type-1" evidence="8">
    <location>
        <begin position="110"/>
        <end position="314"/>
    </location>
</feature>
<evidence type="ECO:0000256" key="4">
    <source>
        <dbReference type="ARBA" id="ARBA00022692"/>
    </source>
</evidence>
<dbReference type="PANTHER" id="PTHR30465">
    <property type="entry name" value="INNER MEMBRANE ABC TRANSPORTER"/>
    <property type="match status" value="1"/>
</dbReference>
<feature type="transmembrane region" description="Helical" evidence="7">
    <location>
        <begin position="9"/>
        <end position="30"/>
    </location>
</feature>
<dbReference type="Pfam" id="PF19300">
    <property type="entry name" value="BPD_transp_1_N"/>
    <property type="match status" value="1"/>
</dbReference>
<evidence type="ECO:0000256" key="1">
    <source>
        <dbReference type="ARBA" id="ARBA00004651"/>
    </source>
</evidence>
<evidence type="ECO:0000313" key="10">
    <source>
        <dbReference type="Proteomes" id="UP001297600"/>
    </source>
</evidence>
<comment type="subcellular location">
    <subcellularLocation>
        <location evidence="1 7">Cell membrane</location>
        <topology evidence="1 7">Multi-pass membrane protein</topology>
    </subcellularLocation>
</comment>
<proteinExistence type="inferred from homology"/>
<dbReference type="RefSeq" id="WP_237979019.1">
    <property type="nucleotide sequence ID" value="NZ_JAKNCT010000008.1"/>
</dbReference>
<keyword evidence="2 7" id="KW-0813">Transport</keyword>
<evidence type="ECO:0000256" key="7">
    <source>
        <dbReference type="RuleBase" id="RU363032"/>
    </source>
</evidence>
<feature type="transmembrane region" description="Helical" evidence="7">
    <location>
        <begin position="114"/>
        <end position="138"/>
    </location>
</feature>
<dbReference type="InterPro" id="IPR000515">
    <property type="entry name" value="MetI-like"/>
</dbReference>
<feature type="transmembrane region" description="Helical" evidence="7">
    <location>
        <begin position="292"/>
        <end position="318"/>
    </location>
</feature>
<evidence type="ECO:0000256" key="5">
    <source>
        <dbReference type="ARBA" id="ARBA00022989"/>
    </source>
</evidence>
<dbReference type="InterPro" id="IPR045621">
    <property type="entry name" value="BPD_transp_1_N"/>
</dbReference>
<dbReference type="SUPFAM" id="SSF161098">
    <property type="entry name" value="MetI-like"/>
    <property type="match status" value="1"/>
</dbReference>
<dbReference type="InterPro" id="IPR035906">
    <property type="entry name" value="MetI-like_sf"/>
</dbReference>
<protein>
    <submittedName>
        <fullName evidence="9">ABC transporter permease</fullName>
    </submittedName>
</protein>
<evidence type="ECO:0000256" key="6">
    <source>
        <dbReference type="ARBA" id="ARBA00023136"/>
    </source>
</evidence>
<feature type="transmembrane region" description="Helical" evidence="7">
    <location>
        <begin position="147"/>
        <end position="165"/>
    </location>
</feature>
<organism evidence="9 10">
    <name type="scientific">Mesosutterella porci</name>
    <dbReference type="NCBI Taxonomy" id="2915351"/>
    <lineage>
        <taxon>Bacteria</taxon>
        <taxon>Pseudomonadati</taxon>
        <taxon>Pseudomonadota</taxon>
        <taxon>Betaproteobacteria</taxon>
        <taxon>Burkholderiales</taxon>
        <taxon>Sutterellaceae</taxon>
        <taxon>Mesosutterella</taxon>
    </lineage>
</organism>
<keyword evidence="3" id="KW-1003">Cell membrane</keyword>
<sequence>MIRYLARRLVYGFFILLGVNLITFVLFFAVNTPDDMARLAIGGRYVSAEAIAGWKSAHGYDKPLFWNDAEQGLARATRTIFWERSVPLLRFDFGSSDRGRSINREIAERAGPSLALALPTFLLSVGATTSLALLLVLFRRTRAERRGLVACVFLMSVSSLFYIIFGQWLFARVLRLVPISGFGSGWHLAVFLILPVAIGVLSRLGSDTLFYRTMFLEEIGRDYVRTAQAKGLSEMRVLFTHVLRNAMLPIITSTVAAIPLLFMGSLVMESFFGIPGLGSYTIDAINEQDFSIVRAMVFLGTALYIAGLILTDIAYTLADPRVRLE</sequence>
<comment type="caution">
    <text evidence="9">The sequence shown here is derived from an EMBL/GenBank/DDBJ whole genome shotgun (WGS) entry which is preliminary data.</text>
</comment>
<evidence type="ECO:0000259" key="8">
    <source>
        <dbReference type="PROSITE" id="PS50928"/>
    </source>
</evidence>
<keyword evidence="6 7" id="KW-0472">Membrane</keyword>
<name>A0ABS9MRM9_9BURK</name>
<evidence type="ECO:0000256" key="2">
    <source>
        <dbReference type="ARBA" id="ARBA00022448"/>
    </source>
</evidence>
<reference evidence="9 10" key="1">
    <citation type="submission" date="2022-02" db="EMBL/GenBank/DDBJ databases">
        <title>Mesosutterella porci, a novel member of the family Sutterellaceae from pig feces.</title>
        <authorList>
            <person name="Wylensek D."/>
            <person name="Clavel T."/>
        </authorList>
    </citation>
    <scope>NUCLEOTIDE SEQUENCE [LARGE SCALE GENOMIC DNA]</scope>
    <source>
        <strain evidence="10">oilRF-744-wt-GAM-9</strain>
    </source>
</reference>
<feature type="transmembrane region" description="Helical" evidence="7">
    <location>
        <begin position="246"/>
        <end position="272"/>
    </location>
</feature>
<gene>
    <name evidence="9" type="ORF">MAF45_07520</name>
</gene>
<evidence type="ECO:0000256" key="3">
    <source>
        <dbReference type="ARBA" id="ARBA00022475"/>
    </source>
</evidence>
<dbReference type="Proteomes" id="UP001297600">
    <property type="component" value="Unassembled WGS sequence"/>
</dbReference>
<accession>A0ABS9MRM9</accession>